<dbReference type="EMBL" id="BGZK01001450">
    <property type="protein sequence ID" value="GBP80207.1"/>
    <property type="molecule type" value="Genomic_DNA"/>
</dbReference>
<proteinExistence type="predicted"/>
<reference evidence="1 2" key="1">
    <citation type="journal article" date="2019" name="Commun. Biol.">
        <title>The bagworm genome reveals a unique fibroin gene that provides high tensile strength.</title>
        <authorList>
            <person name="Kono N."/>
            <person name="Nakamura H."/>
            <person name="Ohtoshi R."/>
            <person name="Tomita M."/>
            <person name="Numata K."/>
            <person name="Arakawa K."/>
        </authorList>
    </citation>
    <scope>NUCLEOTIDE SEQUENCE [LARGE SCALE GENOMIC DNA]</scope>
</reference>
<protein>
    <submittedName>
        <fullName evidence="1">Uncharacterized protein</fullName>
    </submittedName>
</protein>
<organism evidence="1 2">
    <name type="scientific">Eumeta variegata</name>
    <name type="common">Bagworm moth</name>
    <name type="synonym">Eumeta japonica</name>
    <dbReference type="NCBI Taxonomy" id="151549"/>
    <lineage>
        <taxon>Eukaryota</taxon>
        <taxon>Metazoa</taxon>
        <taxon>Ecdysozoa</taxon>
        <taxon>Arthropoda</taxon>
        <taxon>Hexapoda</taxon>
        <taxon>Insecta</taxon>
        <taxon>Pterygota</taxon>
        <taxon>Neoptera</taxon>
        <taxon>Endopterygota</taxon>
        <taxon>Lepidoptera</taxon>
        <taxon>Glossata</taxon>
        <taxon>Ditrysia</taxon>
        <taxon>Tineoidea</taxon>
        <taxon>Psychidae</taxon>
        <taxon>Oiketicinae</taxon>
        <taxon>Eumeta</taxon>
    </lineage>
</organism>
<gene>
    <name evidence="1" type="ORF">EVAR_100084_1</name>
</gene>
<comment type="caution">
    <text evidence="1">The sequence shown here is derived from an EMBL/GenBank/DDBJ whole genome shotgun (WGS) entry which is preliminary data.</text>
</comment>
<evidence type="ECO:0000313" key="1">
    <source>
        <dbReference type="EMBL" id="GBP80207.1"/>
    </source>
</evidence>
<sequence length="71" mass="7776">MFDYEGWLWSSAARRWGVSISGIPFTKYRREVTASAVILRPVNESSDGPPPPPQISYAIQEAGNALVNPLG</sequence>
<keyword evidence="2" id="KW-1185">Reference proteome</keyword>
<accession>A0A4C1Z0R6</accession>
<evidence type="ECO:0000313" key="2">
    <source>
        <dbReference type="Proteomes" id="UP000299102"/>
    </source>
</evidence>
<name>A0A4C1Z0R6_EUMVA</name>
<dbReference type="AlphaFoldDB" id="A0A4C1Z0R6"/>
<dbReference type="Proteomes" id="UP000299102">
    <property type="component" value="Unassembled WGS sequence"/>
</dbReference>